<sequence>MLKATVRPRPIYVHLIAACLVGLGMQAFAGFPRLQSHQESRTGALRQAVPMTGSSGGKGGVLQAFFMGKRVDWSPALDVASKAVEVGGEMPLGVRFERREDGAFVITEIIGGGSASVGELDVQVGNIIHAVSCSVGGKKEITSAFEVDSIDKMSQAILSNEDERVQMLVEKPDEGAAGSISFLTDVATKF</sequence>
<proteinExistence type="predicted"/>
<keyword evidence="2" id="KW-1185">Reference proteome</keyword>
<evidence type="ECO:0000313" key="1">
    <source>
        <dbReference type="EMBL" id="OLQ07163.1"/>
    </source>
</evidence>
<accession>A0A1Q9EI90</accession>
<name>A0A1Q9EI90_SYMMI</name>
<dbReference type="EMBL" id="LSRX01000146">
    <property type="protein sequence ID" value="OLQ07163.1"/>
    <property type="molecule type" value="Genomic_DNA"/>
</dbReference>
<dbReference type="AlphaFoldDB" id="A0A1Q9EI90"/>
<dbReference type="Proteomes" id="UP000186817">
    <property type="component" value="Unassembled WGS sequence"/>
</dbReference>
<organism evidence="1 2">
    <name type="scientific">Symbiodinium microadriaticum</name>
    <name type="common">Dinoflagellate</name>
    <name type="synonym">Zooxanthella microadriatica</name>
    <dbReference type="NCBI Taxonomy" id="2951"/>
    <lineage>
        <taxon>Eukaryota</taxon>
        <taxon>Sar</taxon>
        <taxon>Alveolata</taxon>
        <taxon>Dinophyceae</taxon>
        <taxon>Suessiales</taxon>
        <taxon>Symbiodiniaceae</taxon>
        <taxon>Symbiodinium</taxon>
    </lineage>
</organism>
<reference evidence="1 2" key="1">
    <citation type="submission" date="2016-02" db="EMBL/GenBank/DDBJ databases">
        <title>Genome analysis of coral dinoflagellate symbionts highlights evolutionary adaptations to a symbiotic lifestyle.</title>
        <authorList>
            <person name="Aranda M."/>
            <person name="Li Y."/>
            <person name="Liew Y.J."/>
            <person name="Baumgarten S."/>
            <person name="Simakov O."/>
            <person name="Wilson M."/>
            <person name="Piel J."/>
            <person name="Ashoor H."/>
            <person name="Bougouffa S."/>
            <person name="Bajic V.B."/>
            <person name="Ryu T."/>
            <person name="Ravasi T."/>
            <person name="Bayer T."/>
            <person name="Micklem G."/>
            <person name="Kim H."/>
            <person name="Bhak J."/>
            <person name="Lajeunesse T.C."/>
            <person name="Voolstra C.R."/>
        </authorList>
    </citation>
    <scope>NUCLEOTIDE SEQUENCE [LARGE SCALE GENOMIC DNA]</scope>
    <source>
        <strain evidence="1 2">CCMP2467</strain>
    </source>
</reference>
<evidence type="ECO:0000313" key="2">
    <source>
        <dbReference type="Proteomes" id="UP000186817"/>
    </source>
</evidence>
<comment type="caution">
    <text evidence="1">The sequence shown here is derived from an EMBL/GenBank/DDBJ whole genome shotgun (WGS) entry which is preliminary data.</text>
</comment>
<protein>
    <submittedName>
        <fullName evidence="1">Uncharacterized protein</fullName>
    </submittedName>
</protein>
<gene>
    <name evidence="1" type="ORF">AK812_SmicGene9490</name>
</gene>
<dbReference type="OrthoDB" id="438117at2759"/>